<dbReference type="EMBL" id="FQXO01000014">
    <property type="protein sequence ID" value="SHH41363.1"/>
    <property type="molecule type" value="Genomic_DNA"/>
</dbReference>
<dbReference type="Proteomes" id="UP000183967">
    <property type="component" value="Unassembled WGS sequence"/>
</dbReference>
<name>A0A1M5STP6_9FIRM</name>
<reference evidence="5" key="1">
    <citation type="submission" date="2016-11" db="EMBL/GenBank/DDBJ databases">
        <authorList>
            <person name="Varghese N."/>
            <person name="Submissions S."/>
        </authorList>
    </citation>
    <scope>NUCLEOTIDE SEQUENCE [LARGE SCALE GENOMIC DNA]</scope>
    <source>
        <strain evidence="5">DSM 13643</strain>
    </source>
</reference>
<feature type="transmembrane region" description="Helical" evidence="3">
    <location>
        <begin position="391"/>
        <end position="410"/>
    </location>
</feature>
<dbReference type="GO" id="GO:0009847">
    <property type="term" value="P:spore germination"/>
    <property type="evidence" value="ECO:0007669"/>
    <property type="project" value="InterPro"/>
</dbReference>
<dbReference type="RefSeq" id="WP_073195538.1">
    <property type="nucleotide sequence ID" value="NZ_FQXO01000014.1"/>
</dbReference>
<sequence>MLRERENSISISKDINTNLKKIKEVLKDCDDIVYREFTVGERRFKFAIVYVDGLTDKILVSDYVLESLMHQARGLEPNPNSVKNNLYELVKNGNIAITELKEVETLNEAIDNVLAGETILLVNRYQKIIIISSRGWPVRGLNEPQTETVIRGARDGFVETLKVNTTLVRRRIRDSKLKIKNMQIGRRSKTDVAVLYIEDVANKELIEEVIKRLKTIRVDVVLESGIIEQFIEDNWMSPFPQVENTERPDAVAAALYEGRVAILIDNTPFALVVPVTISTLLQSSEDYYERWIIASLIRVLRYIASLIALLLPSIYIAVTAYHPGMLPTQLALYVAATREGVPFPAIIEAFIMEVTIELLREAGMRLSGPIGTTIGIVGGLVIGQAAVEAGIVSPMMVIIVALTTIASFAIPSYNIATGFRFVRFGIMIFSALLGLYGIMLALLIIGIHLVRLESFGVPYMSPYVSFSETYSDLKDSVVRMPIQTMKKRPRFTNVYDKDRIFSDSEE</sequence>
<protein>
    <submittedName>
        <fullName evidence="4">Spore germination protein</fullName>
    </submittedName>
</protein>
<dbReference type="GO" id="GO:0016020">
    <property type="term" value="C:membrane"/>
    <property type="evidence" value="ECO:0007669"/>
    <property type="project" value="InterPro"/>
</dbReference>
<evidence type="ECO:0000313" key="4">
    <source>
        <dbReference type="EMBL" id="SHH41363.1"/>
    </source>
</evidence>
<evidence type="ECO:0000256" key="2">
    <source>
        <dbReference type="ARBA" id="ARBA00023136"/>
    </source>
</evidence>
<proteinExistence type="inferred from homology"/>
<keyword evidence="5" id="KW-1185">Reference proteome</keyword>
<dbReference type="OrthoDB" id="9772630at2"/>
<comment type="similarity">
    <text evidence="1">Belongs to the GerABKA family.</text>
</comment>
<dbReference type="PANTHER" id="PTHR22550">
    <property type="entry name" value="SPORE GERMINATION PROTEIN"/>
    <property type="match status" value="1"/>
</dbReference>
<dbReference type="PANTHER" id="PTHR22550:SF5">
    <property type="entry name" value="LEUCINE ZIPPER PROTEIN 4"/>
    <property type="match status" value="1"/>
</dbReference>
<feature type="transmembrane region" description="Helical" evidence="3">
    <location>
        <begin position="366"/>
        <end position="385"/>
    </location>
</feature>
<dbReference type="Pfam" id="PF03323">
    <property type="entry name" value="GerA"/>
    <property type="match status" value="1"/>
</dbReference>
<accession>A0A1M5STP6</accession>
<evidence type="ECO:0000256" key="1">
    <source>
        <dbReference type="ARBA" id="ARBA00005278"/>
    </source>
</evidence>
<keyword evidence="3" id="KW-1133">Transmembrane helix</keyword>
<evidence type="ECO:0000256" key="3">
    <source>
        <dbReference type="SAM" id="Phobius"/>
    </source>
</evidence>
<keyword evidence="3" id="KW-0812">Transmembrane</keyword>
<keyword evidence="2 3" id="KW-0472">Membrane</keyword>
<dbReference type="AlphaFoldDB" id="A0A1M5STP6"/>
<gene>
    <name evidence="4" type="ORF">SAMN02745135_00717</name>
</gene>
<feature type="transmembrane region" description="Helical" evidence="3">
    <location>
        <begin position="299"/>
        <end position="321"/>
    </location>
</feature>
<dbReference type="InterPro" id="IPR004995">
    <property type="entry name" value="Spore_Ger"/>
</dbReference>
<dbReference type="InterPro" id="IPR050768">
    <property type="entry name" value="UPF0353/GerABKA_families"/>
</dbReference>
<dbReference type="PIRSF" id="PIRSF005690">
    <property type="entry name" value="GerBA"/>
    <property type="match status" value="1"/>
</dbReference>
<evidence type="ECO:0000313" key="5">
    <source>
        <dbReference type="Proteomes" id="UP000183967"/>
    </source>
</evidence>
<feature type="transmembrane region" description="Helical" evidence="3">
    <location>
        <begin position="341"/>
        <end position="359"/>
    </location>
</feature>
<organism evidence="4 5">
    <name type="scientific">Caloranaerobacter azorensis DSM 13643</name>
    <dbReference type="NCBI Taxonomy" id="1121264"/>
    <lineage>
        <taxon>Bacteria</taxon>
        <taxon>Bacillati</taxon>
        <taxon>Bacillota</taxon>
        <taxon>Tissierellia</taxon>
        <taxon>Tissierellales</taxon>
        <taxon>Thermohalobacteraceae</taxon>
        <taxon>Caloranaerobacter</taxon>
    </lineage>
</organism>
<feature type="transmembrane region" description="Helical" evidence="3">
    <location>
        <begin position="422"/>
        <end position="450"/>
    </location>
</feature>